<protein>
    <recommendedName>
        <fullName evidence="3">FHA domain-containing protein</fullName>
    </recommendedName>
</protein>
<name>A0A2G4TYH7_YERBE</name>
<comment type="caution">
    <text evidence="1">The sequence shown here is derived from an EMBL/GenBank/DDBJ whole genome shotgun (WGS) entry which is preliminary data.</text>
</comment>
<sequence length="349" mass="40029">MQPHNEKKQNNKICHVNCCHNLFSRSTLNNSGNNYIFNKNEKTPYRMLIVTVSADDKCYIINYDNISNILLNNAPLAESKQMELLHGDRLCINNYQLQISQLQQSNAIPQSCEREVQATELTDIKDEKYNKNLIEDKIWDTLLEEFPMPFSASSPLLDVSESNKIMQPSPELPTDKPGENLAGHIHVQQRTSDPMALFDNSTVFEYENLLADTTPSVLLAEDNQQLQHSIAPPHTPKNNSFEEHMIPKIMDTIQPEKKPSVALNNKDIYQNRTPIIISHALQSLNPITLIEEVRSTRSISRWPLPYYRKAILWDHFVKSYHQLIVDTKSGHLSELIQASQPTQNMTDQI</sequence>
<reference evidence="1 2" key="1">
    <citation type="submission" date="2017-10" db="EMBL/GenBank/DDBJ databases">
        <authorList>
            <person name="Banno H."/>
            <person name="Chua N.-H."/>
        </authorList>
    </citation>
    <scope>NUCLEOTIDE SEQUENCE [LARGE SCALE GENOMIC DNA]</scope>
    <source>
        <strain evidence="1 2">SCPM-O-B-7607</strain>
    </source>
</reference>
<proteinExistence type="predicted"/>
<dbReference type="Proteomes" id="UP000229378">
    <property type="component" value="Unassembled WGS sequence"/>
</dbReference>
<dbReference type="AlphaFoldDB" id="A0A2G4TYH7"/>
<evidence type="ECO:0000313" key="2">
    <source>
        <dbReference type="Proteomes" id="UP000229378"/>
    </source>
</evidence>
<evidence type="ECO:0008006" key="3">
    <source>
        <dbReference type="Google" id="ProtNLM"/>
    </source>
</evidence>
<dbReference type="RefSeq" id="WP_099460643.1">
    <property type="nucleotide sequence ID" value="NZ_PEHN01000028.1"/>
</dbReference>
<accession>A0A2G4TYH7</accession>
<dbReference type="EMBL" id="PEHN01000028">
    <property type="protein sequence ID" value="PHZ26083.1"/>
    <property type="molecule type" value="Genomic_DNA"/>
</dbReference>
<evidence type="ECO:0000313" key="1">
    <source>
        <dbReference type="EMBL" id="PHZ26083.1"/>
    </source>
</evidence>
<gene>
    <name evidence="1" type="ORF">CS533_18205</name>
</gene>
<organism evidence="1 2">
    <name type="scientific">Yersinia bercovieri</name>
    <dbReference type="NCBI Taxonomy" id="634"/>
    <lineage>
        <taxon>Bacteria</taxon>
        <taxon>Pseudomonadati</taxon>
        <taxon>Pseudomonadota</taxon>
        <taxon>Gammaproteobacteria</taxon>
        <taxon>Enterobacterales</taxon>
        <taxon>Yersiniaceae</taxon>
        <taxon>Yersinia</taxon>
    </lineage>
</organism>